<protein>
    <recommendedName>
        <fullName evidence="5">ATPase V1 complex subunit H C-terminal domain-containing protein</fullName>
    </recommendedName>
</protein>
<dbReference type="Proteomes" id="UP000274922">
    <property type="component" value="Unassembled WGS sequence"/>
</dbReference>
<dbReference type="InterPro" id="IPR016024">
    <property type="entry name" value="ARM-type_fold"/>
</dbReference>
<dbReference type="Gene3D" id="1.25.10.10">
    <property type="entry name" value="Leucine-rich Repeat Variant"/>
    <property type="match status" value="1"/>
</dbReference>
<dbReference type="GO" id="GO:0046961">
    <property type="term" value="F:proton-transporting ATPase activity, rotational mechanism"/>
    <property type="evidence" value="ECO:0007669"/>
    <property type="project" value="InterPro"/>
</dbReference>
<keyword evidence="4" id="KW-0406">Ion transport</keyword>
<keyword evidence="2" id="KW-0813">Transport</keyword>
<reference evidence="7" key="1">
    <citation type="journal article" date="2018" name="Nat. Microbiol.">
        <title>Leveraging single-cell genomics to expand the fungal tree of life.</title>
        <authorList>
            <person name="Ahrendt S.R."/>
            <person name="Quandt C.A."/>
            <person name="Ciobanu D."/>
            <person name="Clum A."/>
            <person name="Salamov A."/>
            <person name="Andreopoulos B."/>
            <person name="Cheng J.F."/>
            <person name="Woyke T."/>
            <person name="Pelin A."/>
            <person name="Henrissat B."/>
            <person name="Reynolds N.K."/>
            <person name="Benny G.L."/>
            <person name="Smith M.E."/>
            <person name="James T.Y."/>
            <person name="Grigoriev I.V."/>
        </authorList>
    </citation>
    <scope>NUCLEOTIDE SEQUENCE [LARGE SCALE GENOMIC DNA]</scope>
    <source>
        <strain evidence="7">ATCC 52028</strain>
    </source>
</reference>
<dbReference type="InterPro" id="IPR011989">
    <property type="entry name" value="ARM-like"/>
</dbReference>
<dbReference type="InterPro" id="IPR004908">
    <property type="entry name" value="ATPase_V1-cplx_hsu"/>
</dbReference>
<evidence type="ECO:0000256" key="3">
    <source>
        <dbReference type="ARBA" id="ARBA00022781"/>
    </source>
</evidence>
<dbReference type="InterPro" id="IPR011987">
    <property type="entry name" value="ATPase_V1-cplx_hsu_C"/>
</dbReference>
<dbReference type="PANTHER" id="PTHR10698">
    <property type="entry name" value="V-TYPE PROTON ATPASE SUBUNIT H"/>
    <property type="match status" value="1"/>
</dbReference>
<feature type="domain" description="ATPase V1 complex subunit H C-terminal" evidence="5">
    <location>
        <begin position="309"/>
        <end position="420"/>
    </location>
</feature>
<dbReference type="InterPro" id="IPR038497">
    <property type="entry name" value="ATPase_V1-cplx_hsu_C_sf"/>
</dbReference>
<keyword evidence="3" id="KW-0375">Hydrogen ion transport</keyword>
<evidence type="ECO:0000313" key="7">
    <source>
        <dbReference type="Proteomes" id="UP000274922"/>
    </source>
</evidence>
<dbReference type="Gene3D" id="1.25.40.150">
    <property type="entry name" value="V-type ATPase, subunit H, C-terminal domain"/>
    <property type="match status" value="1"/>
</dbReference>
<dbReference type="GO" id="GO:0000329">
    <property type="term" value="C:fungal-type vacuole membrane"/>
    <property type="evidence" value="ECO:0007669"/>
    <property type="project" value="TreeGrafter"/>
</dbReference>
<dbReference type="Pfam" id="PF03224">
    <property type="entry name" value="V-ATPase_H_N"/>
    <property type="match status" value="1"/>
</dbReference>
<dbReference type="GO" id="GO:0000221">
    <property type="term" value="C:vacuolar proton-transporting V-type ATPase, V1 domain"/>
    <property type="evidence" value="ECO:0007669"/>
    <property type="project" value="InterPro"/>
</dbReference>
<name>A0A4P9X7Y3_9FUNG</name>
<dbReference type="PANTHER" id="PTHR10698:SF0">
    <property type="entry name" value="V-TYPE PROTON ATPASE SUBUNIT H"/>
    <property type="match status" value="1"/>
</dbReference>
<feature type="non-terminal residue" evidence="6">
    <location>
        <position position="420"/>
    </location>
</feature>
<dbReference type="EMBL" id="ML014186">
    <property type="protein sequence ID" value="RKP01081.1"/>
    <property type="molecule type" value="Genomic_DNA"/>
</dbReference>
<sequence>NPYLEEQVVAARARTVPWEGYHRANLITAEELEQIRMLEQDATGCMRKRPEAFAQLILGLLAKLGRKDTIQSVLISLQSLLTDDPTVANVFARIRSPVYDHASPYTPLLNLLRNEDEFIQLETASILSLLLSRADQMPAGADVSEYYTYLVMSLQNPNPPVVDLIVQFIQTLVQAPRHRVAFYRIPGALSALTGQLRKTTVAQMQYQITCVFWLLTFNQDIAADLQKKYDIVPLLVDIGKTAIKEKVVRVVAATLRNLLIKAPTENFPAMLASHVHTWAETLLTRQWTDDDVREDLTYLHEEVAAYAAKLSTFEAYVAEVRSGKLVWSPPHRSDAFWKVNGERFCEREYEIVRALGRLLMTGSMTPQTLAIAAHDIGQFVKFVPLGKRFLQNSGIKTRIMELMTHDDPDVRQQALMATQK</sequence>
<evidence type="ECO:0000313" key="6">
    <source>
        <dbReference type="EMBL" id="RKP01081.1"/>
    </source>
</evidence>
<comment type="similarity">
    <text evidence="1">Belongs to the V-ATPase H subunit family.</text>
</comment>
<accession>A0A4P9X7Y3</accession>
<dbReference type="STRING" id="1555241.A0A4P9X7Y3"/>
<evidence type="ECO:0000256" key="4">
    <source>
        <dbReference type="ARBA" id="ARBA00023065"/>
    </source>
</evidence>
<organism evidence="6 7">
    <name type="scientific">Caulochytrium protostelioides</name>
    <dbReference type="NCBI Taxonomy" id="1555241"/>
    <lineage>
        <taxon>Eukaryota</taxon>
        <taxon>Fungi</taxon>
        <taxon>Fungi incertae sedis</taxon>
        <taxon>Chytridiomycota</taxon>
        <taxon>Chytridiomycota incertae sedis</taxon>
        <taxon>Chytridiomycetes</taxon>
        <taxon>Caulochytriales</taxon>
        <taxon>Caulochytriaceae</taxon>
        <taxon>Caulochytrium</taxon>
    </lineage>
</organism>
<evidence type="ECO:0000256" key="1">
    <source>
        <dbReference type="ARBA" id="ARBA00008613"/>
    </source>
</evidence>
<dbReference type="PIRSF" id="PIRSF032184">
    <property type="entry name" value="ATPase_V1_H"/>
    <property type="match status" value="1"/>
</dbReference>
<evidence type="ECO:0000256" key="2">
    <source>
        <dbReference type="ARBA" id="ARBA00022448"/>
    </source>
</evidence>
<keyword evidence="7" id="KW-1185">Reference proteome</keyword>
<dbReference type="Pfam" id="PF11698">
    <property type="entry name" value="V-ATPase_H_C"/>
    <property type="match status" value="1"/>
</dbReference>
<dbReference type="AlphaFoldDB" id="A0A4P9X7Y3"/>
<gene>
    <name evidence="6" type="ORF">CXG81DRAFT_5050</name>
</gene>
<dbReference type="SUPFAM" id="SSF48371">
    <property type="entry name" value="ARM repeat"/>
    <property type="match status" value="1"/>
</dbReference>
<proteinExistence type="inferred from homology"/>
<evidence type="ECO:0000259" key="5">
    <source>
        <dbReference type="Pfam" id="PF11698"/>
    </source>
</evidence>
<dbReference type="OrthoDB" id="10263554at2759"/>
<feature type="non-terminal residue" evidence="6">
    <location>
        <position position="1"/>
    </location>
</feature>